<reference evidence="2" key="1">
    <citation type="submission" date="2021-01" db="EMBL/GenBank/DDBJ databases">
        <authorList>
            <person name="Corre E."/>
            <person name="Pelletier E."/>
            <person name="Niang G."/>
            <person name="Scheremetjew M."/>
            <person name="Finn R."/>
            <person name="Kale V."/>
            <person name="Holt S."/>
            <person name="Cochrane G."/>
            <person name="Meng A."/>
            <person name="Brown T."/>
            <person name="Cohen L."/>
        </authorList>
    </citation>
    <scope>NUCLEOTIDE SEQUENCE</scope>
    <source>
        <strain evidence="2">CCMP1594</strain>
    </source>
</reference>
<evidence type="ECO:0000313" key="2">
    <source>
        <dbReference type="EMBL" id="CAE0828143.1"/>
    </source>
</evidence>
<name>A0A6T2G2T8_9EUGL</name>
<dbReference type="PANTHER" id="PTHR35609:SF1">
    <property type="entry name" value="MACRO DOMAIN-CONTAINING PROTEIN"/>
    <property type="match status" value="1"/>
</dbReference>
<gene>
    <name evidence="1" type="ORF">EGYM00163_LOCUS39410</name>
    <name evidence="2" type="ORF">EGYM00163_LOCUS39412</name>
</gene>
<sequence length="433" mass="47564">MGKATRRGRSLSLGVCGWRVPLLPRALLPQCSKCSPNRCRIAMWATSGEKLRLSALPDETVSDNGGTVPAKDVFEHLFGFEEDVRDLRCVYENIRVTNDAGDGGIIMHSQANGRSYTCGTFAAKREDDFASDVARGPGTFSLVLGNGACSKDVRGIDVGALQADPSNCGATFQVASNFNCLEFVSDHDSARNGVSKYIYDKTQGPAASISCMPALVYRNYFLRHEIYFAQYKGQLQRQLNLLCDLPLEVVNGYLQVTTHSLEALKATDMDAHFMRARVGVHSDVQVTSGLKGSDVEMCPSEHQVVHQVFTAAMDMSRLRREMQEDPDVVGLARFLLRVAYRLTILAAIENADRTRNSSRAGKDKLYLTLIGGGVFGNDPAWIYEAIQENQHLIAESGLSVVLVIYNRKRLSAELLSAFKALTEDLHGTVTVVQ</sequence>
<protein>
    <submittedName>
        <fullName evidence="2">Uncharacterized protein</fullName>
    </submittedName>
</protein>
<dbReference type="EMBL" id="HBJA01114395">
    <property type="protein sequence ID" value="CAE0828141.1"/>
    <property type="molecule type" value="Transcribed_RNA"/>
</dbReference>
<evidence type="ECO:0000313" key="1">
    <source>
        <dbReference type="EMBL" id="CAE0828141.1"/>
    </source>
</evidence>
<accession>A0A6T2G2T8</accession>
<dbReference type="EMBL" id="HBJA01114397">
    <property type="protein sequence ID" value="CAE0828143.1"/>
    <property type="molecule type" value="Transcribed_RNA"/>
</dbReference>
<dbReference type="AlphaFoldDB" id="A0A6T2G2T8"/>
<dbReference type="PANTHER" id="PTHR35609">
    <property type="entry name" value="MACRO DOMAIN-CONTAINING PROTEIN"/>
    <property type="match status" value="1"/>
</dbReference>
<organism evidence="2">
    <name type="scientific">Eutreptiella gymnastica</name>
    <dbReference type="NCBI Taxonomy" id="73025"/>
    <lineage>
        <taxon>Eukaryota</taxon>
        <taxon>Discoba</taxon>
        <taxon>Euglenozoa</taxon>
        <taxon>Euglenida</taxon>
        <taxon>Spirocuta</taxon>
        <taxon>Euglenophyceae</taxon>
        <taxon>Eutreptiales</taxon>
        <taxon>Eutreptiaceae</taxon>
        <taxon>Eutreptiella</taxon>
    </lineage>
</organism>
<proteinExistence type="predicted"/>